<dbReference type="RefSeq" id="WP_229484697.1">
    <property type="nucleotide sequence ID" value="NZ_JAIVFQ010000013.1"/>
</dbReference>
<accession>A0ABS8I6Q1</accession>
<reference evidence="1 2" key="1">
    <citation type="journal article" date="2021" name="Microorganisms">
        <title>Genome Evolution of Filamentous Cyanobacterium Nostoc Species: From Facultative Symbiosis to Free Living.</title>
        <authorList>
            <person name="Huo D."/>
            <person name="Li H."/>
            <person name="Cai F."/>
            <person name="Guo X."/>
            <person name="Qiao Z."/>
            <person name="Wang W."/>
            <person name="Yu G."/>
            <person name="Li R."/>
        </authorList>
    </citation>
    <scope>NUCLEOTIDE SEQUENCE [LARGE SCALE GENOMIC DNA]</scope>
    <source>
        <strain evidence="1 2">CHAB 5714</strain>
    </source>
</reference>
<keyword evidence="2" id="KW-1185">Reference proteome</keyword>
<evidence type="ECO:0000313" key="1">
    <source>
        <dbReference type="EMBL" id="MCC5599877.1"/>
    </source>
</evidence>
<dbReference type="Proteomes" id="UP001199525">
    <property type="component" value="Unassembled WGS sequence"/>
</dbReference>
<protein>
    <submittedName>
        <fullName evidence="1">Uncharacterized protein</fullName>
    </submittedName>
</protein>
<sequence length="105" mass="12136">MQTILSNFGKKVKFLQPSHIQRGNRQRGTKLGAEGKEVIFIFYSLFCPLPPAFLDKYAHLSWDVNDNEKIMQFDERAIIQPTINLRFLVSKNTKYCDGELACCSY</sequence>
<organism evidence="1 2">
    <name type="scientific">Nostoc favosum CHAB5714</name>
    <dbReference type="NCBI Taxonomy" id="2780399"/>
    <lineage>
        <taxon>Bacteria</taxon>
        <taxon>Bacillati</taxon>
        <taxon>Cyanobacteriota</taxon>
        <taxon>Cyanophyceae</taxon>
        <taxon>Nostocales</taxon>
        <taxon>Nostocaceae</taxon>
        <taxon>Nostoc</taxon>
        <taxon>Nostoc favosum</taxon>
    </lineage>
</organism>
<evidence type="ECO:0000313" key="2">
    <source>
        <dbReference type="Proteomes" id="UP001199525"/>
    </source>
</evidence>
<dbReference type="EMBL" id="JAIVFQ010000013">
    <property type="protein sequence ID" value="MCC5599877.1"/>
    <property type="molecule type" value="Genomic_DNA"/>
</dbReference>
<proteinExistence type="predicted"/>
<gene>
    <name evidence="1" type="ORF">LC586_11710</name>
</gene>
<name>A0ABS8I6Q1_9NOSO</name>
<comment type="caution">
    <text evidence="1">The sequence shown here is derived from an EMBL/GenBank/DDBJ whole genome shotgun (WGS) entry which is preliminary data.</text>
</comment>